<comment type="caution">
    <text evidence="5">The sequence shown here is derived from an EMBL/GenBank/DDBJ whole genome shotgun (WGS) entry which is preliminary data.</text>
</comment>
<comment type="similarity">
    <text evidence="1">Belongs to the 'GDXG' lipolytic enzyme family.</text>
</comment>
<evidence type="ECO:0000313" key="5">
    <source>
        <dbReference type="EMBL" id="GGX63592.1"/>
    </source>
</evidence>
<dbReference type="InterPro" id="IPR002168">
    <property type="entry name" value="Lipase_GDXG_HIS_AS"/>
</dbReference>
<sequence length="328" mass="36774">MSENFLQRLKRRKDETNAEEKPSIFQQQLAKFKFEPDQIDVFQESFRRVTNQFDKPGPRMANTENFNVGEDENAIPCRLFVPFGADQPAGPCLIYFHGGGFVTCDVETHEGITRRLANGAICRVLSVDYRLAPQHAYPAGPDDCETVLKWALDGQGLEDYGIDPANIAVGGDSAGGNMAAYLAQKYRNQIKSQILFYPLMQLMEFKPPKPGPQDWLQLGFMALKFIDEHYVAGADATDTRLSPLLEKNLKGMPPAFVLTAGLDPLRDEGKLYADNLINHGCDVTYHHEKAMPHGFLNFARAFPKAKSIPLDAADVLRQHFPKPQQMQD</sequence>
<feature type="compositionally biased region" description="Basic and acidic residues" evidence="3">
    <location>
        <begin position="12"/>
        <end position="22"/>
    </location>
</feature>
<dbReference type="Proteomes" id="UP000600865">
    <property type="component" value="Unassembled WGS sequence"/>
</dbReference>
<dbReference type="PANTHER" id="PTHR48081">
    <property type="entry name" value="AB HYDROLASE SUPERFAMILY PROTEIN C4A8.06C"/>
    <property type="match status" value="1"/>
</dbReference>
<dbReference type="InterPro" id="IPR050300">
    <property type="entry name" value="GDXG_lipolytic_enzyme"/>
</dbReference>
<dbReference type="PANTHER" id="PTHR48081:SF8">
    <property type="entry name" value="ALPHA_BETA HYDROLASE FOLD-3 DOMAIN-CONTAINING PROTEIN-RELATED"/>
    <property type="match status" value="1"/>
</dbReference>
<feature type="domain" description="Alpha/beta hydrolase fold-3" evidence="4">
    <location>
        <begin position="93"/>
        <end position="296"/>
    </location>
</feature>
<dbReference type="Pfam" id="PF07859">
    <property type="entry name" value="Abhydrolase_3"/>
    <property type="match status" value="1"/>
</dbReference>
<organism evidence="5 6">
    <name type="scientific">Litorimonas cladophorae</name>
    <dbReference type="NCBI Taxonomy" id="1220491"/>
    <lineage>
        <taxon>Bacteria</taxon>
        <taxon>Pseudomonadati</taxon>
        <taxon>Pseudomonadota</taxon>
        <taxon>Alphaproteobacteria</taxon>
        <taxon>Maricaulales</taxon>
        <taxon>Robiginitomaculaceae</taxon>
    </lineage>
</organism>
<gene>
    <name evidence="5" type="ORF">GCM10011309_12000</name>
</gene>
<evidence type="ECO:0000259" key="4">
    <source>
        <dbReference type="Pfam" id="PF07859"/>
    </source>
</evidence>
<dbReference type="InterPro" id="IPR029058">
    <property type="entry name" value="AB_hydrolase_fold"/>
</dbReference>
<feature type="region of interest" description="Disordered" evidence="3">
    <location>
        <begin position="1"/>
        <end position="22"/>
    </location>
</feature>
<dbReference type="SUPFAM" id="SSF53474">
    <property type="entry name" value="alpha/beta-Hydrolases"/>
    <property type="match status" value="1"/>
</dbReference>
<protein>
    <submittedName>
        <fullName evidence="5">Acetylhydrolase</fullName>
    </submittedName>
</protein>
<keyword evidence="6" id="KW-1185">Reference proteome</keyword>
<dbReference type="EMBL" id="BMYV01000001">
    <property type="protein sequence ID" value="GGX63592.1"/>
    <property type="molecule type" value="Genomic_DNA"/>
</dbReference>
<dbReference type="PROSITE" id="PS01173">
    <property type="entry name" value="LIPASE_GDXG_HIS"/>
    <property type="match status" value="1"/>
</dbReference>
<evidence type="ECO:0000256" key="2">
    <source>
        <dbReference type="ARBA" id="ARBA00022801"/>
    </source>
</evidence>
<dbReference type="GO" id="GO:0016787">
    <property type="term" value="F:hydrolase activity"/>
    <property type="evidence" value="ECO:0007669"/>
    <property type="project" value="UniProtKB-KW"/>
</dbReference>
<evidence type="ECO:0000256" key="1">
    <source>
        <dbReference type="ARBA" id="ARBA00010515"/>
    </source>
</evidence>
<dbReference type="InterPro" id="IPR013094">
    <property type="entry name" value="AB_hydrolase_3"/>
</dbReference>
<dbReference type="RefSeq" id="WP_189582709.1">
    <property type="nucleotide sequence ID" value="NZ_BMYV01000001.1"/>
</dbReference>
<evidence type="ECO:0000313" key="6">
    <source>
        <dbReference type="Proteomes" id="UP000600865"/>
    </source>
</evidence>
<name>A0A918KI87_9PROT</name>
<reference evidence="5 6" key="1">
    <citation type="journal article" date="2014" name="Int. J. Syst. Evol. Microbiol.">
        <title>Complete genome sequence of Corynebacterium casei LMG S-19264T (=DSM 44701T), isolated from a smear-ripened cheese.</title>
        <authorList>
            <consortium name="US DOE Joint Genome Institute (JGI-PGF)"/>
            <person name="Walter F."/>
            <person name="Albersmeier A."/>
            <person name="Kalinowski J."/>
            <person name="Ruckert C."/>
        </authorList>
    </citation>
    <scope>NUCLEOTIDE SEQUENCE [LARGE SCALE GENOMIC DNA]</scope>
    <source>
        <strain evidence="5 6">KCTC 23968</strain>
    </source>
</reference>
<keyword evidence="2" id="KW-0378">Hydrolase</keyword>
<dbReference type="AlphaFoldDB" id="A0A918KI87"/>
<dbReference type="Gene3D" id="3.40.50.1820">
    <property type="entry name" value="alpha/beta hydrolase"/>
    <property type="match status" value="1"/>
</dbReference>
<evidence type="ECO:0000256" key="3">
    <source>
        <dbReference type="SAM" id="MobiDB-lite"/>
    </source>
</evidence>
<accession>A0A918KI87</accession>
<proteinExistence type="inferred from homology"/>